<gene>
    <name evidence="1" type="ORF">P280DRAFT_547273</name>
</gene>
<evidence type="ECO:0000313" key="1">
    <source>
        <dbReference type="EMBL" id="KAF2643042.1"/>
    </source>
</evidence>
<accession>A0A6A6S764</accession>
<dbReference type="EMBL" id="MU006780">
    <property type="protein sequence ID" value="KAF2643042.1"/>
    <property type="molecule type" value="Genomic_DNA"/>
</dbReference>
<keyword evidence="2" id="KW-1185">Reference proteome</keyword>
<organism evidence="1 2">
    <name type="scientific">Massarina eburnea CBS 473.64</name>
    <dbReference type="NCBI Taxonomy" id="1395130"/>
    <lineage>
        <taxon>Eukaryota</taxon>
        <taxon>Fungi</taxon>
        <taxon>Dikarya</taxon>
        <taxon>Ascomycota</taxon>
        <taxon>Pezizomycotina</taxon>
        <taxon>Dothideomycetes</taxon>
        <taxon>Pleosporomycetidae</taxon>
        <taxon>Pleosporales</taxon>
        <taxon>Massarineae</taxon>
        <taxon>Massarinaceae</taxon>
        <taxon>Massarina</taxon>
    </lineage>
</organism>
<dbReference type="AlphaFoldDB" id="A0A6A6S764"/>
<proteinExistence type="predicted"/>
<dbReference type="Proteomes" id="UP000799753">
    <property type="component" value="Unassembled WGS sequence"/>
</dbReference>
<dbReference type="OrthoDB" id="4773695at2759"/>
<name>A0A6A6S764_9PLEO</name>
<reference evidence="1" key="1">
    <citation type="journal article" date="2020" name="Stud. Mycol.">
        <title>101 Dothideomycetes genomes: a test case for predicting lifestyles and emergence of pathogens.</title>
        <authorList>
            <person name="Haridas S."/>
            <person name="Albert R."/>
            <person name="Binder M."/>
            <person name="Bloem J."/>
            <person name="Labutti K."/>
            <person name="Salamov A."/>
            <person name="Andreopoulos B."/>
            <person name="Baker S."/>
            <person name="Barry K."/>
            <person name="Bills G."/>
            <person name="Bluhm B."/>
            <person name="Cannon C."/>
            <person name="Castanera R."/>
            <person name="Culley D."/>
            <person name="Daum C."/>
            <person name="Ezra D."/>
            <person name="Gonzalez J."/>
            <person name="Henrissat B."/>
            <person name="Kuo A."/>
            <person name="Liang C."/>
            <person name="Lipzen A."/>
            <person name="Lutzoni F."/>
            <person name="Magnuson J."/>
            <person name="Mondo S."/>
            <person name="Nolan M."/>
            <person name="Ohm R."/>
            <person name="Pangilinan J."/>
            <person name="Park H.-J."/>
            <person name="Ramirez L."/>
            <person name="Alfaro M."/>
            <person name="Sun H."/>
            <person name="Tritt A."/>
            <person name="Yoshinaga Y."/>
            <person name="Zwiers L.-H."/>
            <person name="Turgeon B."/>
            <person name="Goodwin S."/>
            <person name="Spatafora J."/>
            <person name="Crous P."/>
            <person name="Grigoriev I."/>
        </authorList>
    </citation>
    <scope>NUCLEOTIDE SEQUENCE</scope>
    <source>
        <strain evidence="1">CBS 473.64</strain>
    </source>
</reference>
<protein>
    <submittedName>
        <fullName evidence="1">Uncharacterized protein</fullName>
    </submittedName>
</protein>
<evidence type="ECO:0000313" key="2">
    <source>
        <dbReference type="Proteomes" id="UP000799753"/>
    </source>
</evidence>
<sequence>MEGIKREFLRAGRARNLEQFPGVRDYNAGRALEERLPGVREENIENNIETPLQLNDIDSRTLLREHDYTVVRLPAQFMHWLSLHIGQFMGWLLFQIESNMAQSAIPVPMGSSVEPNFVDVFNRIVAFQDSLLAELPIGDILTLQRDKKRLTDPYQIVSNAQFRINMRLKKWFPNPIEFRNMQGRIHV</sequence>